<dbReference type="GO" id="GO:0005840">
    <property type="term" value="C:ribosome"/>
    <property type="evidence" value="ECO:0007669"/>
    <property type="project" value="UniProtKB-KW"/>
</dbReference>
<evidence type="ECO:0000256" key="1">
    <source>
        <dbReference type="ARBA" id="ARBA00006700"/>
    </source>
</evidence>
<dbReference type="InterPro" id="IPR012678">
    <property type="entry name" value="Ribosomal_uL23/eL15/eS24_sf"/>
</dbReference>
<feature type="non-terminal residue" evidence="4">
    <location>
        <position position="1"/>
    </location>
</feature>
<name>A0A1B6I926_9HEMI</name>
<keyword evidence="3" id="KW-0687">Ribonucleoprotein</keyword>
<sequence length="147" mass="16634">RPHTFLQSEKFVKILAPMIAKNLTIKQRYHLIKKPEPAAFELKGKHEMYPRRLFDKSETNASPATIIKYAVKNERAARIMESNNTLTLIVDVKATKPQIKEAVAKRYGFPVQKVNTLITFKNYTKKAFVRFKDDGAAVDIASGAGVL</sequence>
<organism evidence="4">
    <name type="scientific">Homalodisca liturata</name>
    <dbReference type="NCBI Taxonomy" id="320908"/>
    <lineage>
        <taxon>Eukaryota</taxon>
        <taxon>Metazoa</taxon>
        <taxon>Ecdysozoa</taxon>
        <taxon>Arthropoda</taxon>
        <taxon>Hexapoda</taxon>
        <taxon>Insecta</taxon>
        <taxon>Pterygota</taxon>
        <taxon>Neoptera</taxon>
        <taxon>Paraneoptera</taxon>
        <taxon>Hemiptera</taxon>
        <taxon>Auchenorrhyncha</taxon>
        <taxon>Membracoidea</taxon>
        <taxon>Cicadellidae</taxon>
        <taxon>Cicadellinae</taxon>
        <taxon>Proconiini</taxon>
        <taxon>Homalodisca</taxon>
    </lineage>
</organism>
<accession>A0A1B6I926</accession>
<dbReference type="EMBL" id="GECU01024278">
    <property type="protein sequence ID" value="JAS83428.1"/>
    <property type="molecule type" value="Transcribed_RNA"/>
</dbReference>
<evidence type="ECO:0000256" key="3">
    <source>
        <dbReference type="ARBA" id="ARBA00023274"/>
    </source>
</evidence>
<gene>
    <name evidence="4" type="ORF">g.58303</name>
</gene>
<evidence type="ECO:0000313" key="4">
    <source>
        <dbReference type="EMBL" id="JAS83428.1"/>
    </source>
</evidence>
<dbReference type="InterPro" id="IPR012677">
    <property type="entry name" value="Nucleotide-bd_a/b_plait_sf"/>
</dbReference>
<proteinExistence type="inferred from homology"/>
<dbReference type="GO" id="GO:0006412">
    <property type="term" value="P:translation"/>
    <property type="evidence" value="ECO:0007669"/>
    <property type="project" value="InterPro"/>
</dbReference>
<evidence type="ECO:0008006" key="5">
    <source>
        <dbReference type="Google" id="ProtNLM"/>
    </source>
</evidence>
<dbReference type="GO" id="GO:0003735">
    <property type="term" value="F:structural constituent of ribosome"/>
    <property type="evidence" value="ECO:0007669"/>
    <property type="project" value="InterPro"/>
</dbReference>
<dbReference type="PANTHER" id="PTHR11620">
    <property type="entry name" value="60S RIBOSOMAL PROTEIN L23A"/>
    <property type="match status" value="1"/>
</dbReference>
<dbReference type="AlphaFoldDB" id="A0A1B6I926"/>
<comment type="similarity">
    <text evidence="1">Belongs to the universal ribosomal protein uL23 family.</text>
</comment>
<dbReference type="NCBIfam" id="NF011118">
    <property type="entry name" value="PRK14548.1"/>
    <property type="match status" value="1"/>
</dbReference>
<dbReference type="HAMAP" id="MF_01369_A">
    <property type="entry name" value="Ribosomal_uL23_A"/>
    <property type="match status" value="1"/>
</dbReference>
<reference evidence="4" key="1">
    <citation type="submission" date="2015-11" db="EMBL/GenBank/DDBJ databases">
        <title>De novo transcriptome assembly of four potential Pierce s Disease insect vectors from Arizona vineyards.</title>
        <authorList>
            <person name="Tassone E.E."/>
        </authorList>
    </citation>
    <scope>NUCLEOTIDE SEQUENCE</scope>
</reference>
<dbReference type="SUPFAM" id="SSF54189">
    <property type="entry name" value="Ribosomal proteins S24e, L23 and L15e"/>
    <property type="match status" value="1"/>
</dbReference>
<dbReference type="InterPro" id="IPR013025">
    <property type="entry name" value="Ribosomal_uL23-like"/>
</dbReference>
<keyword evidence="2" id="KW-0689">Ribosomal protein</keyword>
<dbReference type="Gene3D" id="3.30.70.330">
    <property type="match status" value="1"/>
</dbReference>
<dbReference type="GO" id="GO:1990904">
    <property type="term" value="C:ribonucleoprotein complex"/>
    <property type="evidence" value="ECO:0007669"/>
    <property type="project" value="UniProtKB-KW"/>
</dbReference>
<dbReference type="Pfam" id="PF00276">
    <property type="entry name" value="Ribosomal_L23"/>
    <property type="match status" value="1"/>
</dbReference>
<protein>
    <recommendedName>
        <fullName evidence="5">Ribosomal protein L23/L25 N-terminal domain-containing protein</fullName>
    </recommendedName>
</protein>
<evidence type="ECO:0000256" key="2">
    <source>
        <dbReference type="ARBA" id="ARBA00022980"/>
    </source>
</evidence>